<dbReference type="CDD" id="cd02440">
    <property type="entry name" value="AdoMet_MTases"/>
    <property type="match status" value="1"/>
</dbReference>
<dbReference type="Gene3D" id="3.40.50.150">
    <property type="entry name" value="Vaccinia Virus protein VP39"/>
    <property type="match status" value="1"/>
</dbReference>
<evidence type="ECO:0000259" key="2">
    <source>
        <dbReference type="Pfam" id="PF08241"/>
    </source>
</evidence>
<dbReference type="InterPro" id="IPR029063">
    <property type="entry name" value="SAM-dependent_MTases_sf"/>
</dbReference>
<dbReference type="InterPro" id="IPR013216">
    <property type="entry name" value="Methyltransf_11"/>
</dbReference>
<dbReference type="AlphaFoldDB" id="A0A0F9NUX4"/>
<dbReference type="Pfam" id="PF08241">
    <property type="entry name" value="Methyltransf_11"/>
    <property type="match status" value="1"/>
</dbReference>
<reference evidence="3" key="1">
    <citation type="journal article" date="2015" name="Nature">
        <title>Complex archaea that bridge the gap between prokaryotes and eukaryotes.</title>
        <authorList>
            <person name="Spang A."/>
            <person name="Saw J.H."/>
            <person name="Jorgensen S.L."/>
            <person name="Zaremba-Niedzwiedzka K."/>
            <person name="Martijn J."/>
            <person name="Lind A.E."/>
            <person name="van Eijk R."/>
            <person name="Schleper C."/>
            <person name="Guy L."/>
            <person name="Ettema T.J."/>
        </authorList>
    </citation>
    <scope>NUCLEOTIDE SEQUENCE</scope>
</reference>
<dbReference type="GO" id="GO:0008757">
    <property type="term" value="F:S-adenosylmethionine-dependent methyltransferase activity"/>
    <property type="evidence" value="ECO:0007669"/>
    <property type="project" value="InterPro"/>
</dbReference>
<organism evidence="3">
    <name type="scientific">marine sediment metagenome</name>
    <dbReference type="NCBI Taxonomy" id="412755"/>
    <lineage>
        <taxon>unclassified sequences</taxon>
        <taxon>metagenomes</taxon>
        <taxon>ecological metagenomes</taxon>
    </lineage>
</organism>
<keyword evidence="1" id="KW-0472">Membrane</keyword>
<keyword evidence="1" id="KW-1133">Transmembrane helix</keyword>
<dbReference type="SUPFAM" id="SSF53335">
    <property type="entry name" value="S-adenosyl-L-methionine-dependent methyltransferases"/>
    <property type="match status" value="1"/>
</dbReference>
<feature type="domain" description="Methyltransferase type 11" evidence="2">
    <location>
        <begin position="28"/>
        <end position="121"/>
    </location>
</feature>
<keyword evidence="1" id="KW-0812">Transmembrane</keyword>
<name>A0A0F9NUX4_9ZZZZ</name>
<dbReference type="EMBL" id="LAZR01003130">
    <property type="protein sequence ID" value="KKN21649.1"/>
    <property type="molecule type" value="Genomic_DNA"/>
</dbReference>
<evidence type="ECO:0000256" key="1">
    <source>
        <dbReference type="SAM" id="Phobius"/>
    </source>
</evidence>
<accession>A0A0F9NUX4</accession>
<dbReference type="PANTHER" id="PTHR43861">
    <property type="entry name" value="TRANS-ACONITATE 2-METHYLTRANSFERASE-RELATED"/>
    <property type="match status" value="1"/>
</dbReference>
<protein>
    <recommendedName>
        <fullName evidence="2">Methyltransferase type 11 domain-containing protein</fullName>
    </recommendedName>
</protein>
<proteinExistence type="predicted"/>
<gene>
    <name evidence="3" type="ORF">LCGC14_0923340</name>
</gene>
<comment type="caution">
    <text evidence="3">The sequence shown here is derived from an EMBL/GenBank/DDBJ whole genome shotgun (WGS) entry which is preliminary data.</text>
</comment>
<feature type="transmembrane region" description="Helical" evidence="1">
    <location>
        <begin position="220"/>
        <end position="238"/>
    </location>
</feature>
<sequence>MEKYDRTIRAFEILSVFKLINHIPKRILDFGYGEGQITNYLHEKGYNIIGLDVIKWNYENIKKNFPDCDFRSYDGLNIPFKKNSFDTIILNDVMEHIPYNKMNILIKGLRNILESGGVIYICVLNRFMIVESHTQIPFITWFPKIFWSSINKIFKRNKSSYNISDIYPYTFRSLKLFCLRHNLQFIDFTSVYVYHKFMKLEYIGNKLIRWFVKFLKRARLINLFFHLACKFSAIVYILKPLK</sequence>
<evidence type="ECO:0000313" key="3">
    <source>
        <dbReference type="EMBL" id="KKN21649.1"/>
    </source>
</evidence>